<sequence length="852" mass="94489">MASSTHAASDVGHDNESSLNVVAHSAHPSMHHVYKGKTARSWQHLPGEIVRLITTYYLLDTSANGYCPNAWEPRELWPQRFAFTTLRDALEIERVMHLFPAWKCHLENHLFWNKACALLDPMGSLNHHLTVVHPTAGSQAATAVRRISMYRHYRSMLDVSCAVCRVNYPYHAEGLCAGSAKRTVNTPTLGVISLCKEHRKTAAFCGVCLREAPRTEFEDDYSQGPGLACAENEDEETWPGVDATCRACRSEVFWRRVNMRREWQEAVDGRRWATVDWETKQSVESFIDMGEGSIRDVLQIAEDKHWLRKFTKLGDMLQQALAASRYASRAEAGEAYASDEELSDEDMDDPEMLSLTEDAGGIKELALNDWARNRILDGHWITPADEYFGYTNQGRPRLAPAVHPCPWNRRSVYEGALDDGQGDEAQELQHPRPKTLVPHPPSFGLCEQTYRVFQRQLREILLPPMRNLVRKLVMESAADGTDPAIRAVRMTLEDVLCELRDESTWYNGIDWLERRANARLEAERRHAKDDDSSSSSSFSSSRSDGSHTTSPVLSTTTLQTTPSPPPSGKDDEIPVSSPLVGAPGPTSPVMKAPELLRPIPYVPITTKHLPQHSVEALVTVWREACAPLYQCQCSICERAMLNANMASGTVPTQAQLAVPQVQPVPQVQIKIQEAPIHIDDGEVEEDDDLDESEEESEDGESERGDDTPISIPESPAPAFQVTPRKRPSSDLDAEAESDAFSFSTSTTDADADQSERSERSRTPPKRMRREGSFDQSQASPVATAPPPSSSPLRQRKRSSEELEEDSGVLPIAGKRPRAEAFDRPPPSTLASTHATPVASPGKTAVVAGAPAN</sequence>
<dbReference type="EMBL" id="ML211322">
    <property type="protein sequence ID" value="TFK84346.1"/>
    <property type="molecule type" value="Genomic_DNA"/>
</dbReference>
<feature type="region of interest" description="Disordered" evidence="1">
    <location>
        <begin position="523"/>
        <end position="592"/>
    </location>
</feature>
<organism evidence="2 3">
    <name type="scientific">Polyporus arcularius HHB13444</name>
    <dbReference type="NCBI Taxonomy" id="1314778"/>
    <lineage>
        <taxon>Eukaryota</taxon>
        <taxon>Fungi</taxon>
        <taxon>Dikarya</taxon>
        <taxon>Basidiomycota</taxon>
        <taxon>Agaricomycotina</taxon>
        <taxon>Agaricomycetes</taxon>
        <taxon>Polyporales</taxon>
        <taxon>Polyporaceae</taxon>
        <taxon>Polyporus</taxon>
    </lineage>
</organism>
<evidence type="ECO:0000256" key="1">
    <source>
        <dbReference type="SAM" id="MobiDB-lite"/>
    </source>
</evidence>
<gene>
    <name evidence="2" type="ORF">K466DRAFT_228796</name>
</gene>
<accession>A0A5C3P3W4</accession>
<proteinExistence type="predicted"/>
<keyword evidence="3" id="KW-1185">Reference proteome</keyword>
<dbReference type="InParanoid" id="A0A5C3P3W4"/>
<dbReference type="STRING" id="1314778.A0A5C3P3W4"/>
<protein>
    <submittedName>
        <fullName evidence="2">Uncharacterized protein</fullName>
    </submittedName>
</protein>
<reference evidence="2 3" key="1">
    <citation type="journal article" date="2019" name="Nat. Ecol. Evol.">
        <title>Megaphylogeny resolves global patterns of mushroom evolution.</title>
        <authorList>
            <person name="Varga T."/>
            <person name="Krizsan K."/>
            <person name="Foldi C."/>
            <person name="Dima B."/>
            <person name="Sanchez-Garcia M."/>
            <person name="Sanchez-Ramirez S."/>
            <person name="Szollosi G.J."/>
            <person name="Szarkandi J.G."/>
            <person name="Papp V."/>
            <person name="Albert L."/>
            <person name="Andreopoulos W."/>
            <person name="Angelini C."/>
            <person name="Antonin V."/>
            <person name="Barry K.W."/>
            <person name="Bougher N.L."/>
            <person name="Buchanan P."/>
            <person name="Buyck B."/>
            <person name="Bense V."/>
            <person name="Catcheside P."/>
            <person name="Chovatia M."/>
            <person name="Cooper J."/>
            <person name="Damon W."/>
            <person name="Desjardin D."/>
            <person name="Finy P."/>
            <person name="Geml J."/>
            <person name="Haridas S."/>
            <person name="Hughes K."/>
            <person name="Justo A."/>
            <person name="Karasinski D."/>
            <person name="Kautmanova I."/>
            <person name="Kiss B."/>
            <person name="Kocsube S."/>
            <person name="Kotiranta H."/>
            <person name="LaButti K.M."/>
            <person name="Lechner B.E."/>
            <person name="Liimatainen K."/>
            <person name="Lipzen A."/>
            <person name="Lukacs Z."/>
            <person name="Mihaltcheva S."/>
            <person name="Morgado L.N."/>
            <person name="Niskanen T."/>
            <person name="Noordeloos M.E."/>
            <person name="Ohm R.A."/>
            <person name="Ortiz-Santana B."/>
            <person name="Ovrebo C."/>
            <person name="Racz N."/>
            <person name="Riley R."/>
            <person name="Savchenko A."/>
            <person name="Shiryaev A."/>
            <person name="Soop K."/>
            <person name="Spirin V."/>
            <person name="Szebenyi C."/>
            <person name="Tomsovsky M."/>
            <person name="Tulloss R.E."/>
            <person name="Uehling J."/>
            <person name="Grigoriev I.V."/>
            <person name="Vagvolgyi C."/>
            <person name="Papp T."/>
            <person name="Martin F.M."/>
            <person name="Miettinen O."/>
            <person name="Hibbett D.S."/>
            <person name="Nagy L.G."/>
        </authorList>
    </citation>
    <scope>NUCLEOTIDE SEQUENCE [LARGE SCALE GENOMIC DNA]</scope>
    <source>
        <strain evidence="2 3">HHB13444</strain>
    </source>
</reference>
<evidence type="ECO:0000313" key="2">
    <source>
        <dbReference type="EMBL" id="TFK84346.1"/>
    </source>
</evidence>
<name>A0A5C3P3W4_9APHY</name>
<feature type="compositionally biased region" description="Low complexity" evidence="1">
    <location>
        <begin position="738"/>
        <end position="748"/>
    </location>
</feature>
<dbReference type="AlphaFoldDB" id="A0A5C3P3W4"/>
<feature type="compositionally biased region" description="Acidic residues" evidence="1">
    <location>
        <begin position="416"/>
        <end position="426"/>
    </location>
</feature>
<dbReference type="Proteomes" id="UP000308197">
    <property type="component" value="Unassembled WGS sequence"/>
</dbReference>
<feature type="region of interest" description="Disordered" evidence="1">
    <location>
        <begin position="672"/>
        <end position="852"/>
    </location>
</feature>
<feature type="compositionally biased region" description="Acidic residues" evidence="1">
    <location>
        <begin position="681"/>
        <end position="700"/>
    </location>
</feature>
<feature type="region of interest" description="Disordered" evidence="1">
    <location>
        <begin position="415"/>
        <end position="441"/>
    </location>
</feature>
<evidence type="ECO:0000313" key="3">
    <source>
        <dbReference type="Proteomes" id="UP000308197"/>
    </source>
</evidence>
<feature type="compositionally biased region" description="Low complexity" evidence="1">
    <location>
        <begin position="533"/>
        <end position="561"/>
    </location>
</feature>